<reference evidence="1 2" key="1">
    <citation type="journal article" date="2013" name="Curr. Biol.">
        <title>The Genome of the Foraminiferan Reticulomyxa filosa.</title>
        <authorList>
            <person name="Glockner G."/>
            <person name="Hulsmann N."/>
            <person name="Schleicher M."/>
            <person name="Noegel A.A."/>
            <person name="Eichinger L."/>
            <person name="Gallinger C."/>
            <person name="Pawlowski J."/>
            <person name="Sierra R."/>
            <person name="Euteneuer U."/>
            <person name="Pillet L."/>
            <person name="Moustafa A."/>
            <person name="Platzer M."/>
            <person name="Groth M."/>
            <person name="Szafranski K."/>
            <person name="Schliwa M."/>
        </authorList>
    </citation>
    <scope>NUCLEOTIDE SEQUENCE [LARGE SCALE GENOMIC DNA]</scope>
</reference>
<name>X6LSP3_RETFI</name>
<dbReference type="Proteomes" id="UP000023152">
    <property type="component" value="Unassembled WGS sequence"/>
</dbReference>
<accession>X6LSP3</accession>
<evidence type="ECO:0000313" key="2">
    <source>
        <dbReference type="Proteomes" id="UP000023152"/>
    </source>
</evidence>
<protein>
    <submittedName>
        <fullName evidence="1">Uncharacterized protein</fullName>
    </submittedName>
</protein>
<sequence>MPQLQWKEMNSTYEYVRYSMRGPLSGMVISASLKQVISEEKEFEETGLILSGSWACDPNKYLKDIQQPFVLVNCNKNTKNVKVKLKDVFLAQMEEQKNKTKATNPYLQMKYLQLNNITFDKYFHQHSCVIGPIDEANVNTNIDNENADQSATQDKPCEQWMKENLIYEFPFQLIRCKHGWDLIIPNFIIEYTSDNQPVIKNSETGKIGRLFWNALFQGGGRVIGIKHFNMCNAFSDNGEYFNMYDIDSISSIHYWLKYVKLDFLKSQYFKLPRNKRDKLKHFLFPFDLWPNFFGVT</sequence>
<comment type="caution">
    <text evidence="1">The sequence shown here is derived from an EMBL/GenBank/DDBJ whole genome shotgun (WGS) entry which is preliminary data.</text>
</comment>
<keyword evidence="2" id="KW-1185">Reference proteome</keyword>
<proteinExistence type="predicted"/>
<dbReference type="AlphaFoldDB" id="X6LSP3"/>
<dbReference type="EMBL" id="ASPP01029060">
    <property type="protein sequence ID" value="ETO04674.1"/>
    <property type="molecule type" value="Genomic_DNA"/>
</dbReference>
<evidence type="ECO:0000313" key="1">
    <source>
        <dbReference type="EMBL" id="ETO04674.1"/>
    </source>
</evidence>
<organism evidence="1 2">
    <name type="scientific">Reticulomyxa filosa</name>
    <dbReference type="NCBI Taxonomy" id="46433"/>
    <lineage>
        <taxon>Eukaryota</taxon>
        <taxon>Sar</taxon>
        <taxon>Rhizaria</taxon>
        <taxon>Retaria</taxon>
        <taxon>Foraminifera</taxon>
        <taxon>Monothalamids</taxon>
        <taxon>Reticulomyxidae</taxon>
        <taxon>Reticulomyxa</taxon>
    </lineage>
</organism>
<gene>
    <name evidence="1" type="ORF">RFI_32719</name>
</gene>